<dbReference type="InterPro" id="IPR017451">
    <property type="entry name" value="F-box-assoc_interact_dom"/>
</dbReference>
<dbReference type="Proteomes" id="UP001415857">
    <property type="component" value="Unassembled WGS sequence"/>
</dbReference>
<sequence length="182" mass="20291">MNGAAHWLAFYPIGLGKNLIVSFDMGDEVFREIMLPEGIDGGDLWTRDNSVAVFGECLSFVQHDQSFGNDSCCIWVMKEYGVVKSWVKQISIDLQGGLSMAFGFRKNGEVLMATCGEEVLMANCSEDIVSYDSEVGRIKNSGIRGIPYSFYVDTYIESLVLLNRANGVLGRQATSRYAFWHK</sequence>
<protein>
    <recommendedName>
        <fullName evidence="3">F-box associated domain-containing protein</fullName>
    </recommendedName>
</protein>
<dbReference type="NCBIfam" id="TIGR01640">
    <property type="entry name" value="F_box_assoc_1"/>
    <property type="match status" value="1"/>
</dbReference>
<dbReference type="EMBL" id="JBBPBK010000005">
    <property type="protein sequence ID" value="KAK9285496.1"/>
    <property type="molecule type" value="Genomic_DNA"/>
</dbReference>
<reference evidence="1 2" key="1">
    <citation type="journal article" date="2024" name="Plant J.">
        <title>Genome sequences and population genomics reveal climatic adaptation and genomic divergence between two closely related sweetgum species.</title>
        <authorList>
            <person name="Xu W.Q."/>
            <person name="Ren C.Q."/>
            <person name="Zhang X.Y."/>
            <person name="Comes H.P."/>
            <person name="Liu X.H."/>
            <person name="Li Y.G."/>
            <person name="Kettle C.J."/>
            <person name="Jalonen R."/>
            <person name="Gaisberger H."/>
            <person name="Ma Y.Z."/>
            <person name="Qiu Y.X."/>
        </authorList>
    </citation>
    <scope>NUCLEOTIDE SEQUENCE [LARGE SCALE GENOMIC DNA]</scope>
    <source>
        <strain evidence="1">Hangzhou</strain>
    </source>
</reference>
<evidence type="ECO:0000313" key="2">
    <source>
        <dbReference type="Proteomes" id="UP001415857"/>
    </source>
</evidence>
<name>A0AAP0S113_LIQFO</name>
<evidence type="ECO:0008006" key="3">
    <source>
        <dbReference type="Google" id="ProtNLM"/>
    </source>
</evidence>
<keyword evidence="2" id="KW-1185">Reference proteome</keyword>
<accession>A0AAP0S113</accession>
<dbReference type="AlphaFoldDB" id="A0AAP0S113"/>
<organism evidence="1 2">
    <name type="scientific">Liquidambar formosana</name>
    <name type="common">Formosan gum</name>
    <dbReference type="NCBI Taxonomy" id="63359"/>
    <lineage>
        <taxon>Eukaryota</taxon>
        <taxon>Viridiplantae</taxon>
        <taxon>Streptophyta</taxon>
        <taxon>Embryophyta</taxon>
        <taxon>Tracheophyta</taxon>
        <taxon>Spermatophyta</taxon>
        <taxon>Magnoliopsida</taxon>
        <taxon>eudicotyledons</taxon>
        <taxon>Gunneridae</taxon>
        <taxon>Pentapetalae</taxon>
        <taxon>Saxifragales</taxon>
        <taxon>Altingiaceae</taxon>
        <taxon>Liquidambar</taxon>
    </lineage>
</organism>
<comment type="caution">
    <text evidence="1">The sequence shown here is derived from an EMBL/GenBank/DDBJ whole genome shotgun (WGS) entry which is preliminary data.</text>
</comment>
<gene>
    <name evidence="1" type="ORF">L1049_024690</name>
</gene>
<proteinExistence type="predicted"/>
<evidence type="ECO:0000313" key="1">
    <source>
        <dbReference type="EMBL" id="KAK9285496.1"/>
    </source>
</evidence>